<dbReference type="EMBL" id="FXAH01000005">
    <property type="protein sequence ID" value="SMF31420.1"/>
    <property type="molecule type" value="Genomic_DNA"/>
</dbReference>
<feature type="transmembrane region" description="Helical" evidence="4">
    <location>
        <begin position="237"/>
        <end position="260"/>
    </location>
</feature>
<keyword evidence="2 4" id="KW-1133">Transmembrane helix</keyword>
<dbReference type="Gene3D" id="1.20.1250.20">
    <property type="entry name" value="MFS general substrate transporter like domains"/>
    <property type="match status" value="2"/>
</dbReference>
<dbReference type="InterPro" id="IPR036259">
    <property type="entry name" value="MFS_trans_sf"/>
</dbReference>
<evidence type="ECO:0000256" key="4">
    <source>
        <dbReference type="SAM" id="Phobius"/>
    </source>
</evidence>
<dbReference type="PROSITE" id="PS50850">
    <property type="entry name" value="MFS"/>
    <property type="match status" value="1"/>
</dbReference>
<keyword evidence="1 4" id="KW-0812">Transmembrane</keyword>
<dbReference type="GO" id="GO:0022857">
    <property type="term" value="F:transmembrane transporter activity"/>
    <property type="evidence" value="ECO:0007669"/>
    <property type="project" value="InterPro"/>
</dbReference>
<dbReference type="OrthoDB" id="9815356at2"/>
<name>A0A1X7ECB6_TRICW</name>
<accession>A0A1X7ECB6</accession>
<feature type="transmembrane region" description="Helical" evidence="4">
    <location>
        <begin position="389"/>
        <end position="409"/>
    </location>
</feature>
<organism evidence="6 7">
    <name type="scientific">Trinickia caryophylli</name>
    <name type="common">Paraburkholderia caryophylli</name>
    <dbReference type="NCBI Taxonomy" id="28094"/>
    <lineage>
        <taxon>Bacteria</taxon>
        <taxon>Pseudomonadati</taxon>
        <taxon>Pseudomonadota</taxon>
        <taxon>Betaproteobacteria</taxon>
        <taxon>Burkholderiales</taxon>
        <taxon>Burkholderiaceae</taxon>
        <taxon>Trinickia</taxon>
    </lineage>
</organism>
<dbReference type="Pfam" id="PF07690">
    <property type="entry name" value="MFS_1"/>
    <property type="match status" value="1"/>
</dbReference>
<dbReference type="RefSeq" id="WP_085227442.1">
    <property type="nucleotide sequence ID" value="NZ_BSQD01000004.1"/>
</dbReference>
<evidence type="ECO:0000256" key="1">
    <source>
        <dbReference type="ARBA" id="ARBA00022692"/>
    </source>
</evidence>
<dbReference type="InterPro" id="IPR020846">
    <property type="entry name" value="MFS_dom"/>
</dbReference>
<keyword evidence="7" id="KW-1185">Reference proteome</keyword>
<evidence type="ECO:0000313" key="6">
    <source>
        <dbReference type="EMBL" id="SMF31420.1"/>
    </source>
</evidence>
<feature type="transmembrane region" description="Helical" evidence="4">
    <location>
        <begin position="363"/>
        <end position="383"/>
    </location>
</feature>
<reference evidence="7" key="1">
    <citation type="submission" date="2017-04" db="EMBL/GenBank/DDBJ databases">
        <authorList>
            <person name="Varghese N."/>
            <person name="Submissions S."/>
        </authorList>
    </citation>
    <scope>NUCLEOTIDE SEQUENCE [LARGE SCALE GENOMIC DNA]</scope>
    <source>
        <strain evidence="7">Ballard 720</strain>
    </source>
</reference>
<feature type="transmembrane region" description="Helical" evidence="4">
    <location>
        <begin position="298"/>
        <end position="319"/>
    </location>
</feature>
<evidence type="ECO:0000313" key="7">
    <source>
        <dbReference type="Proteomes" id="UP000192911"/>
    </source>
</evidence>
<evidence type="ECO:0000256" key="2">
    <source>
        <dbReference type="ARBA" id="ARBA00022989"/>
    </source>
</evidence>
<feature type="transmembrane region" description="Helical" evidence="4">
    <location>
        <begin position="31"/>
        <end position="49"/>
    </location>
</feature>
<feature type="transmembrane region" description="Helical" evidence="4">
    <location>
        <begin position="69"/>
        <end position="88"/>
    </location>
</feature>
<dbReference type="SUPFAM" id="SSF103473">
    <property type="entry name" value="MFS general substrate transporter"/>
    <property type="match status" value="1"/>
</dbReference>
<gene>
    <name evidence="6" type="ORF">SAMN06295900_105189</name>
</gene>
<dbReference type="PANTHER" id="PTHR42910">
    <property type="entry name" value="TRANSPORTER SCO4007-RELATED"/>
    <property type="match status" value="1"/>
</dbReference>
<feature type="transmembrane region" description="Helical" evidence="4">
    <location>
        <begin position="325"/>
        <end position="351"/>
    </location>
</feature>
<protein>
    <submittedName>
        <fullName evidence="6">Predicted arabinose efflux permease, MFS family</fullName>
    </submittedName>
</protein>
<evidence type="ECO:0000259" key="5">
    <source>
        <dbReference type="PROSITE" id="PS50850"/>
    </source>
</evidence>
<dbReference type="Proteomes" id="UP000192911">
    <property type="component" value="Unassembled WGS sequence"/>
</dbReference>
<feature type="transmembrane region" description="Helical" evidence="4">
    <location>
        <begin position="185"/>
        <end position="204"/>
    </location>
</feature>
<keyword evidence="3 4" id="KW-0472">Membrane</keyword>
<dbReference type="AlphaFoldDB" id="A0A1X7ECB6"/>
<dbReference type="PANTHER" id="PTHR42910:SF1">
    <property type="entry name" value="MAJOR FACILITATOR SUPERFAMILY (MFS) PROFILE DOMAIN-CONTAINING PROTEIN"/>
    <property type="match status" value="1"/>
</dbReference>
<sequence length="413" mass="42532">MSQLQTANTPHEISKSFQPTHPAVHGLSTQLVIFLAAAAGLAVASLYYSQPMLGIMGASIGANDRAIGLVPMLTQLGYALGLLLLAPLGDRFDRRNVIRAKAVALAIALVLAAVAPSIGSLLAASLVIGLTATLTQDIVPAAATLAPDAQRGKTVGSVMTGLLLGILLSRVVSGLVAAYAGWRTMFLIAAVSIVAVGIGAHRTLPRFAPTTDLSYRALLHSLLVLWKRHGKLRRATLAQALLAVGFSAFWSTLALMLGAAPFHLGSAAAGAFGIAGAAGALGAPLAGRLADRRGPEHVTRIGATLAAVSFATMALTPLLPPHAQLWLLAAATVGFDLGVQVTLIAHQSIVYGTDPSARSRLNAVLFVGMFIGMATGAGLGNLVFVQWGWMAVTILATATSFGALAVRLFRNGR</sequence>
<evidence type="ECO:0000256" key="3">
    <source>
        <dbReference type="ARBA" id="ARBA00023136"/>
    </source>
</evidence>
<dbReference type="InterPro" id="IPR011701">
    <property type="entry name" value="MFS"/>
</dbReference>
<proteinExistence type="predicted"/>
<feature type="transmembrane region" description="Helical" evidence="4">
    <location>
        <begin position="266"/>
        <end position="286"/>
    </location>
</feature>
<feature type="domain" description="Major facilitator superfamily (MFS) profile" evidence="5">
    <location>
        <begin position="31"/>
        <end position="413"/>
    </location>
</feature>
<dbReference type="STRING" id="28094.SAMN06295900_105189"/>
<feature type="transmembrane region" description="Helical" evidence="4">
    <location>
        <begin position="100"/>
        <end position="118"/>
    </location>
</feature>
<dbReference type="GeneID" id="95553729"/>